<name>A0ABT2UD03_9BACL</name>
<evidence type="ECO:0000256" key="3">
    <source>
        <dbReference type="ARBA" id="ARBA00023163"/>
    </source>
</evidence>
<evidence type="ECO:0000313" key="6">
    <source>
        <dbReference type="EMBL" id="MCU6792523.1"/>
    </source>
</evidence>
<dbReference type="PROSITE" id="PS50977">
    <property type="entry name" value="HTH_TETR_2"/>
    <property type="match status" value="1"/>
</dbReference>
<keyword evidence="1" id="KW-0805">Transcription regulation</keyword>
<evidence type="ECO:0000256" key="2">
    <source>
        <dbReference type="ARBA" id="ARBA00023125"/>
    </source>
</evidence>
<accession>A0ABT2UD03</accession>
<dbReference type="InterPro" id="IPR011075">
    <property type="entry name" value="TetR_C"/>
</dbReference>
<gene>
    <name evidence="6" type="ORF">OB236_10320</name>
</gene>
<dbReference type="InterPro" id="IPR050109">
    <property type="entry name" value="HTH-type_TetR-like_transc_reg"/>
</dbReference>
<keyword evidence="2 4" id="KW-0238">DNA-binding</keyword>
<dbReference type="PANTHER" id="PTHR30055">
    <property type="entry name" value="HTH-TYPE TRANSCRIPTIONAL REGULATOR RUTR"/>
    <property type="match status" value="1"/>
</dbReference>
<dbReference type="Pfam" id="PF00440">
    <property type="entry name" value="TetR_N"/>
    <property type="match status" value="1"/>
</dbReference>
<dbReference type="PANTHER" id="PTHR30055:SF234">
    <property type="entry name" value="HTH-TYPE TRANSCRIPTIONAL REGULATOR BETI"/>
    <property type="match status" value="1"/>
</dbReference>
<dbReference type="PRINTS" id="PR00455">
    <property type="entry name" value="HTHTETR"/>
</dbReference>
<evidence type="ECO:0000256" key="4">
    <source>
        <dbReference type="PROSITE-ProRule" id="PRU00335"/>
    </source>
</evidence>
<evidence type="ECO:0000256" key="1">
    <source>
        <dbReference type="ARBA" id="ARBA00023015"/>
    </source>
</evidence>
<dbReference type="Gene3D" id="1.10.357.10">
    <property type="entry name" value="Tetracycline Repressor, domain 2"/>
    <property type="match status" value="1"/>
</dbReference>
<keyword evidence="3" id="KW-0804">Transcription</keyword>
<dbReference type="InterPro" id="IPR009057">
    <property type="entry name" value="Homeodomain-like_sf"/>
</dbReference>
<dbReference type="Gene3D" id="1.10.10.60">
    <property type="entry name" value="Homeodomain-like"/>
    <property type="match status" value="1"/>
</dbReference>
<sequence>MAAERKRGKELEVAILEAAYDIIQTYGYENMTFQNVAKQAQTSRTVIYSHYTNKAELLYALVQYRFRQALGEKMIDLVQKKGSLRADLLAAVELYQQFLEAVGAELMSAILYELSQRNEKFRLFSIRGLESNIEVMEKIQAFAIQRGDLKHELSIMQMSLPFDLLRFENMMRGGKVSKEYLTQLVDDVLMPIYTAET</sequence>
<proteinExistence type="predicted"/>
<evidence type="ECO:0000313" key="7">
    <source>
        <dbReference type="Proteomes" id="UP001652445"/>
    </source>
</evidence>
<keyword evidence="7" id="KW-1185">Reference proteome</keyword>
<feature type="DNA-binding region" description="H-T-H motif" evidence="4">
    <location>
        <begin position="32"/>
        <end position="51"/>
    </location>
</feature>
<dbReference type="Pfam" id="PF16859">
    <property type="entry name" value="TetR_C_11"/>
    <property type="match status" value="1"/>
</dbReference>
<evidence type="ECO:0000259" key="5">
    <source>
        <dbReference type="PROSITE" id="PS50977"/>
    </source>
</evidence>
<comment type="caution">
    <text evidence="6">The sequence shown here is derived from an EMBL/GenBank/DDBJ whole genome shotgun (WGS) entry which is preliminary data.</text>
</comment>
<dbReference type="InterPro" id="IPR036271">
    <property type="entry name" value="Tet_transcr_reg_TetR-rel_C_sf"/>
</dbReference>
<dbReference type="EMBL" id="JAOQIO010000024">
    <property type="protein sequence ID" value="MCU6792523.1"/>
    <property type="molecule type" value="Genomic_DNA"/>
</dbReference>
<feature type="domain" description="HTH tetR-type" evidence="5">
    <location>
        <begin position="9"/>
        <end position="69"/>
    </location>
</feature>
<protein>
    <submittedName>
        <fullName evidence="6">TetR/AcrR family transcriptional regulator</fullName>
    </submittedName>
</protein>
<dbReference type="SUPFAM" id="SSF46689">
    <property type="entry name" value="Homeodomain-like"/>
    <property type="match status" value="1"/>
</dbReference>
<dbReference type="InterPro" id="IPR001647">
    <property type="entry name" value="HTH_TetR"/>
</dbReference>
<dbReference type="SUPFAM" id="SSF48498">
    <property type="entry name" value="Tetracyclin repressor-like, C-terminal domain"/>
    <property type="match status" value="1"/>
</dbReference>
<reference evidence="6 7" key="1">
    <citation type="submission" date="2022-09" db="EMBL/GenBank/DDBJ databases">
        <authorList>
            <person name="Han X.L."/>
            <person name="Wang Q."/>
            <person name="Lu T."/>
        </authorList>
    </citation>
    <scope>NUCLEOTIDE SEQUENCE [LARGE SCALE GENOMIC DNA]</scope>
    <source>
        <strain evidence="6 7">WQ 127069</strain>
    </source>
</reference>
<organism evidence="6 7">
    <name type="scientific">Paenibacillus baimaensis</name>
    <dbReference type="NCBI Taxonomy" id="2982185"/>
    <lineage>
        <taxon>Bacteria</taxon>
        <taxon>Bacillati</taxon>
        <taxon>Bacillota</taxon>
        <taxon>Bacilli</taxon>
        <taxon>Bacillales</taxon>
        <taxon>Paenibacillaceae</taxon>
        <taxon>Paenibacillus</taxon>
    </lineage>
</organism>
<dbReference type="RefSeq" id="WP_262683913.1">
    <property type="nucleotide sequence ID" value="NZ_JAOQIO010000024.1"/>
</dbReference>
<dbReference type="Proteomes" id="UP001652445">
    <property type="component" value="Unassembled WGS sequence"/>
</dbReference>